<organism evidence="1 2">
    <name type="scientific">Saprospira grandis (strain Lewin)</name>
    <dbReference type="NCBI Taxonomy" id="984262"/>
    <lineage>
        <taxon>Bacteria</taxon>
        <taxon>Pseudomonadati</taxon>
        <taxon>Bacteroidota</taxon>
        <taxon>Saprospiria</taxon>
        <taxon>Saprospirales</taxon>
        <taxon>Saprospiraceae</taxon>
        <taxon>Saprospira</taxon>
    </lineage>
</organism>
<reference evidence="1 2" key="1">
    <citation type="journal article" date="2012" name="Stand. Genomic Sci.">
        <title>Complete genome sequencing and analysis of Saprospira grandis str. Lewin, a predatory marine bacterium.</title>
        <authorList>
            <person name="Saw J.H."/>
            <person name="Yuryev A."/>
            <person name="Kanbe M."/>
            <person name="Hou S."/>
            <person name="Young A.G."/>
            <person name="Aizawa S."/>
            <person name="Alam M."/>
        </authorList>
    </citation>
    <scope>NUCLEOTIDE SEQUENCE [LARGE SCALE GENOMIC DNA]</scope>
    <source>
        <strain evidence="1 2">Lewin</strain>
    </source>
</reference>
<dbReference type="HOGENOM" id="CLU_122863_0_0_10"/>
<dbReference type="Proteomes" id="UP000007519">
    <property type="component" value="Chromosome"/>
</dbReference>
<gene>
    <name evidence="1" type="ordered locus">SGRA_2630</name>
</gene>
<keyword evidence="2" id="KW-1185">Reference proteome</keyword>
<name>H6L830_SAPGL</name>
<accession>H6L830</accession>
<proteinExistence type="predicted"/>
<evidence type="ECO:0000313" key="1">
    <source>
        <dbReference type="EMBL" id="AFC25358.1"/>
    </source>
</evidence>
<evidence type="ECO:0000313" key="2">
    <source>
        <dbReference type="Proteomes" id="UP000007519"/>
    </source>
</evidence>
<sequence length="193" mass="22627">MLFMKKKNYHSYQLALVGLLLLLQYSCAICSAKRTARGNVIPKKFKDWYVTKAEDLYPKDLIDTTAIYYICEDPDAYDPPRCHFMRFFADGKLYSSTALDSLNNEVANNMVNGYTGYYLIKDGELIIKTYDYAYCGYYVIGWAKIFEDRIVVYKIKTYSSSRVDYYPDSSYAKERNDVYYKLDVGELYSQPDW</sequence>
<dbReference type="AlphaFoldDB" id="H6L830"/>
<dbReference type="KEGG" id="sgn:SGRA_2630"/>
<protein>
    <submittedName>
        <fullName evidence="1">Uncharacterized protein</fullName>
    </submittedName>
</protein>
<dbReference type="EMBL" id="CP002831">
    <property type="protein sequence ID" value="AFC25358.1"/>
    <property type="molecule type" value="Genomic_DNA"/>
</dbReference>